<feature type="non-terminal residue" evidence="3">
    <location>
        <position position="1"/>
    </location>
</feature>
<dbReference type="PANTHER" id="PTHR47320">
    <property type="entry name" value="BIFUNCTIONAL URIDYLYLTRANSFERASE/URIDYLYL-REMOVING ENZYME"/>
    <property type="match status" value="1"/>
</dbReference>
<reference evidence="3" key="1">
    <citation type="submission" date="2023-07" db="EMBL/GenBank/DDBJ databases">
        <title>Genome content predicts the carbon catabolic preferences of heterotrophic bacteria.</title>
        <authorList>
            <person name="Gralka M."/>
        </authorList>
    </citation>
    <scope>NUCLEOTIDE SEQUENCE</scope>
    <source>
        <strain evidence="3">E2R20</strain>
    </source>
</reference>
<comment type="caution">
    <text evidence="3">The sequence shown here is derived from an EMBL/GenBank/DDBJ whole genome shotgun (WGS) entry which is preliminary data.</text>
</comment>
<protein>
    <submittedName>
        <fullName evidence="3">HD domain-containing protein</fullName>
    </submittedName>
</protein>
<evidence type="ECO:0000313" key="3">
    <source>
        <dbReference type="EMBL" id="MDO6575730.1"/>
    </source>
</evidence>
<keyword evidence="4" id="KW-1185">Reference proteome</keyword>
<dbReference type="PROSITE" id="PS51831">
    <property type="entry name" value="HD"/>
    <property type="match status" value="1"/>
</dbReference>
<dbReference type="Pfam" id="PF01966">
    <property type="entry name" value="HD"/>
    <property type="match status" value="1"/>
</dbReference>
<dbReference type="SUPFAM" id="SSF109604">
    <property type="entry name" value="HD-domain/PDEase-like"/>
    <property type="match status" value="1"/>
</dbReference>
<dbReference type="AlphaFoldDB" id="A0AAW7YYA3"/>
<dbReference type="GO" id="GO:0008773">
    <property type="term" value="F:[protein-PII] uridylyltransferase activity"/>
    <property type="evidence" value="ECO:0007669"/>
    <property type="project" value="InterPro"/>
</dbReference>
<dbReference type="InterPro" id="IPR006674">
    <property type="entry name" value="HD_domain"/>
</dbReference>
<dbReference type="GO" id="GO:0016787">
    <property type="term" value="F:hydrolase activity"/>
    <property type="evidence" value="ECO:0007669"/>
    <property type="project" value="UniProtKB-KW"/>
</dbReference>
<dbReference type="Proteomes" id="UP001170310">
    <property type="component" value="Unassembled WGS sequence"/>
</dbReference>
<name>A0AAW7YYA3_9STAP</name>
<dbReference type="EMBL" id="JAUOQO010001141">
    <property type="protein sequence ID" value="MDO6575730.1"/>
    <property type="molecule type" value="Genomic_DNA"/>
</dbReference>
<accession>A0AAW7YYA3</accession>
<proteinExistence type="predicted"/>
<evidence type="ECO:0000313" key="4">
    <source>
        <dbReference type="Proteomes" id="UP001170310"/>
    </source>
</evidence>
<dbReference type="InterPro" id="IPR010043">
    <property type="entry name" value="UTase/UR"/>
</dbReference>
<feature type="domain" description="HD" evidence="2">
    <location>
        <begin position="4"/>
        <end position="76"/>
    </location>
</feature>
<keyword evidence="1" id="KW-0378">Hydrolase</keyword>
<dbReference type="PANTHER" id="PTHR47320:SF1">
    <property type="entry name" value="BIFUNCTIONAL URIDYLYLTRANSFERASE_URIDYLYL-REMOVING ENZYME"/>
    <property type="match status" value="1"/>
</dbReference>
<gene>
    <name evidence="3" type="ORF">Q4528_16620</name>
</gene>
<organism evidence="3 4">
    <name type="scientific">Staphylococcus pasteuri_A</name>
    <dbReference type="NCBI Taxonomy" id="3062664"/>
    <lineage>
        <taxon>Bacteria</taxon>
        <taxon>Bacillati</taxon>
        <taxon>Bacillota</taxon>
        <taxon>Bacilli</taxon>
        <taxon>Bacillales</taxon>
        <taxon>Staphylococcaceae</taxon>
        <taxon>Staphylococcus</taxon>
    </lineage>
</organism>
<evidence type="ECO:0000256" key="1">
    <source>
        <dbReference type="ARBA" id="ARBA00022801"/>
    </source>
</evidence>
<evidence type="ECO:0000259" key="2">
    <source>
        <dbReference type="PROSITE" id="PS51831"/>
    </source>
</evidence>
<feature type="non-terminal residue" evidence="3">
    <location>
        <position position="76"/>
    </location>
</feature>
<sequence>AFTVDEHTHRLVRKIHSFKDPATKEVHPLCCQVYPRLERPDILVLAAIFHDIAKGRKGDHSTLGAVDAEEFCLAHG</sequence>